<evidence type="ECO:0000313" key="2">
    <source>
        <dbReference type="Proteomes" id="UP000283254"/>
    </source>
</evidence>
<accession>A0A422QL89</accession>
<name>A0A422QL89_9BURK</name>
<protein>
    <submittedName>
        <fullName evidence="1">Uncharacterized protein</fullName>
    </submittedName>
</protein>
<keyword evidence="2" id="KW-1185">Reference proteome</keyword>
<sequence length="125" mass="14195">MRLRHRVRQLANDIEYLIPRQPGRGQQLMQGFPSNQLHHDRLAVAVVFKRINLDESRMPQRCGQARLLQQVVRLIPHQVRLQALDGNGALQRRIPCLMHIAEAAIAKQLTEAIALGTGSGNQVRR</sequence>
<organism evidence="1 2">
    <name type="scientific">Massilia aurea</name>
    <dbReference type="NCBI Taxonomy" id="373040"/>
    <lineage>
        <taxon>Bacteria</taxon>
        <taxon>Pseudomonadati</taxon>
        <taxon>Pseudomonadota</taxon>
        <taxon>Betaproteobacteria</taxon>
        <taxon>Burkholderiales</taxon>
        <taxon>Oxalobacteraceae</taxon>
        <taxon>Telluria group</taxon>
        <taxon>Massilia</taxon>
    </lineage>
</organism>
<reference evidence="1" key="1">
    <citation type="submission" date="2014-10" db="EMBL/GenBank/DDBJ databases">
        <title>Massilia sp. genome.</title>
        <authorList>
            <person name="Xu B."/>
            <person name="Dai L."/>
            <person name="Huang Z."/>
        </authorList>
    </citation>
    <scope>NUCLEOTIDE SEQUENCE [LARGE SCALE GENOMIC DNA]</scope>
    <source>
        <strain evidence="1">CFS-1</strain>
    </source>
</reference>
<dbReference type="EMBL" id="JSAB01000103">
    <property type="protein sequence ID" value="RNF30581.1"/>
    <property type="molecule type" value="Genomic_DNA"/>
</dbReference>
<gene>
    <name evidence="1" type="ORF">NM04_11815</name>
</gene>
<evidence type="ECO:0000313" key="1">
    <source>
        <dbReference type="EMBL" id="RNF30581.1"/>
    </source>
</evidence>
<proteinExistence type="predicted"/>
<comment type="caution">
    <text evidence="1">The sequence shown here is derived from an EMBL/GenBank/DDBJ whole genome shotgun (WGS) entry which is preliminary data.</text>
</comment>
<dbReference type="AlphaFoldDB" id="A0A422QL89"/>
<dbReference type="Proteomes" id="UP000283254">
    <property type="component" value="Unassembled WGS sequence"/>
</dbReference>